<dbReference type="Proteomes" id="UP000192247">
    <property type="component" value="Unassembled WGS sequence"/>
</dbReference>
<dbReference type="AlphaFoldDB" id="A0A1V9XJ38"/>
<feature type="non-terminal residue" evidence="1">
    <location>
        <position position="1"/>
    </location>
</feature>
<dbReference type="InParanoid" id="A0A1V9XJ38"/>
<protein>
    <submittedName>
        <fullName evidence="1">Uncharacterized protein</fullName>
    </submittedName>
</protein>
<keyword evidence="2" id="KW-1185">Reference proteome</keyword>
<proteinExistence type="predicted"/>
<reference evidence="1 2" key="1">
    <citation type="journal article" date="2017" name="Gigascience">
        <title>Draft genome of the honey bee ectoparasitic mite, Tropilaelaps mercedesae, is shaped by the parasitic life history.</title>
        <authorList>
            <person name="Dong X."/>
            <person name="Armstrong S.D."/>
            <person name="Xia D."/>
            <person name="Makepeace B.L."/>
            <person name="Darby A.C."/>
            <person name="Kadowaki T."/>
        </authorList>
    </citation>
    <scope>NUCLEOTIDE SEQUENCE [LARGE SCALE GENOMIC DNA]</scope>
    <source>
        <strain evidence="1">Wuxi-XJTLU</strain>
    </source>
</reference>
<dbReference type="EMBL" id="MNPL01009715">
    <property type="protein sequence ID" value="OQR73560.1"/>
    <property type="molecule type" value="Genomic_DNA"/>
</dbReference>
<evidence type="ECO:0000313" key="2">
    <source>
        <dbReference type="Proteomes" id="UP000192247"/>
    </source>
</evidence>
<evidence type="ECO:0000313" key="1">
    <source>
        <dbReference type="EMBL" id="OQR73560.1"/>
    </source>
</evidence>
<organism evidence="1 2">
    <name type="scientific">Tropilaelaps mercedesae</name>
    <dbReference type="NCBI Taxonomy" id="418985"/>
    <lineage>
        <taxon>Eukaryota</taxon>
        <taxon>Metazoa</taxon>
        <taxon>Ecdysozoa</taxon>
        <taxon>Arthropoda</taxon>
        <taxon>Chelicerata</taxon>
        <taxon>Arachnida</taxon>
        <taxon>Acari</taxon>
        <taxon>Parasitiformes</taxon>
        <taxon>Mesostigmata</taxon>
        <taxon>Gamasina</taxon>
        <taxon>Dermanyssoidea</taxon>
        <taxon>Laelapidae</taxon>
        <taxon>Tropilaelaps</taxon>
    </lineage>
</organism>
<comment type="caution">
    <text evidence="1">The sequence shown here is derived from an EMBL/GenBank/DDBJ whole genome shotgun (WGS) entry which is preliminary data.</text>
</comment>
<gene>
    <name evidence="1" type="ORF">BIW11_09649</name>
</gene>
<name>A0A1V9XJ38_9ACAR</name>
<accession>A0A1V9XJ38</accession>
<sequence>ETVDVLELSRADDKGNFTIVGKAKTTNKSTYCWEYYVLERMGTAMLHREYTSSLKRSPKTQTVHGSRQCLNQCDVSRY</sequence>